<organism evidence="3 4">
    <name type="scientific">Parahaliea aestuarii</name>
    <dbReference type="NCBI Taxonomy" id="1852021"/>
    <lineage>
        <taxon>Bacteria</taxon>
        <taxon>Pseudomonadati</taxon>
        <taxon>Pseudomonadota</taxon>
        <taxon>Gammaproteobacteria</taxon>
        <taxon>Cellvibrionales</taxon>
        <taxon>Halieaceae</taxon>
        <taxon>Parahaliea</taxon>
    </lineage>
</organism>
<keyword evidence="4" id="KW-1185">Reference proteome</keyword>
<dbReference type="AlphaFoldDB" id="A0A5C8ZZY4"/>
<keyword evidence="2" id="KW-0732">Signal</keyword>
<feature type="coiled-coil region" evidence="1">
    <location>
        <begin position="20"/>
        <end position="47"/>
    </location>
</feature>
<evidence type="ECO:0000313" key="3">
    <source>
        <dbReference type="EMBL" id="TXS93294.1"/>
    </source>
</evidence>
<feature type="signal peptide" evidence="2">
    <location>
        <begin position="1"/>
        <end position="21"/>
    </location>
</feature>
<dbReference type="OrthoDB" id="625456at2"/>
<sequence>MKRACAVCGSLLLVMASGSFAAGESTVEELQREISDLKARLADLEALVANISAPRELRETAVLPAEKVAEVELAQAQPEADTAAIELGGALRFNVIHREDVDSSEGKRGESGLDVFRLNVDGAINNLLLSAEYRFYPYMDTIRYGWVGYQFEDDSVIQAGINQVPFGLLPYAAHNAWFGVPYYVGMADDYDMGVKYQREDGPWSGQVAFYKNEELNDAGNLDRYSYDLVLQGDQQNEEINQLNARLAYTFGKNTTCETELGGSLEAGQVYNNLSDERGDHRAYALHLDSRCGRWNFQLQGARYDYEVPDPPGVDDRVVRFGAFAGAYDVAAAGKVYVANVAYNFASPWRYIDSLTCYNDYSLLDKSLDGASDSQINTLGCAIGSGPLFTYVDYILARNMPFFGDGSLAGGGEDDWLGRLNINIGYYW</sequence>
<dbReference type="SUPFAM" id="SSF56935">
    <property type="entry name" value="Porins"/>
    <property type="match status" value="1"/>
</dbReference>
<reference evidence="3 4" key="1">
    <citation type="submission" date="2019-08" db="EMBL/GenBank/DDBJ databases">
        <title>Parahaliea maris sp. nov., isolated from the surface seawater.</title>
        <authorList>
            <person name="Liu Y."/>
        </authorList>
    </citation>
    <scope>NUCLEOTIDE SEQUENCE [LARGE SCALE GENOMIC DNA]</scope>
    <source>
        <strain evidence="3 4">S2-26</strain>
    </source>
</reference>
<evidence type="ECO:0008006" key="5">
    <source>
        <dbReference type="Google" id="ProtNLM"/>
    </source>
</evidence>
<evidence type="ECO:0000256" key="2">
    <source>
        <dbReference type="SAM" id="SignalP"/>
    </source>
</evidence>
<comment type="caution">
    <text evidence="3">The sequence shown here is derived from an EMBL/GenBank/DDBJ whole genome shotgun (WGS) entry which is preliminary data.</text>
</comment>
<accession>A0A5C8ZZY4</accession>
<evidence type="ECO:0000313" key="4">
    <source>
        <dbReference type="Proteomes" id="UP000321933"/>
    </source>
</evidence>
<proteinExistence type="predicted"/>
<protein>
    <recommendedName>
        <fullName evidence="5">Carbohydrate porin</fullName>
    </recommendedName>
</protein>
<feature type="chain" id="PRO_5022909503" description="Carbohydrate porin" evidence="2">
    <location>
        <begin position="22"/>
        <end position="427"/>
    </location>
</feature>
<dbReference type="EMBL" id="VRYZ01000002">
    <property type="protein sequence ID" value="TXS93294.1"/>
    <property type="molecule type" value="Genomic_DNA"/>
</dbReference>
<dbReference type="RefSeq" id="WP_148063230.1">
    <property type="nucleotide sequence ID" value="NZ_VRYZ01000002.1"/>
</dbReference>
<evidence type="ECO:0000256" key="1">
    <source>
        <dbReference type="SAM" id="Coils"/>
    </source>
</evidence>
<name>A0A5C8ZZY4_9GAMM</name>
<gene>
    <name evidence="3" type="ORF">FVW59_05485</name>
</gene>
<keyword evidence="1" id="KW-0175">Coiled coil</keyword>
<dbReference type="Proteomes" id="UP000321933">
    <property type="component" value="Unassembled WGS sequence"/>
</dbReference>